<reference evidence="1" key="1">
    <citation type="journal article" date="2021" name="Proc. Natl. Acad. Sci. U.S.A.">
        <title>A Catalog of Tens of Thousands of Viruses from Human Metagenomes Reveals Hidden Associations with Chronic Diseases.</title>
        <authorList>
            <person name="Tisza M.J."/>
            <person name="Buck C.B."/>
        </authorList>
    </citation>
    <scope>NUCLEOTIDE SEQUENCE</scope>
    <source>
        <strain evidence="1">CtBrv3</strain>
    </source>
</reference>
<dbReference type="EMBL" id="BK015387">
    <property type="protein sequence ID" value="DAE04407.1"/>
    <property type="molecule type" value="Genomic_DNA"/>
</dbReference>
<proteinExistence type="predicted"/>
<organism evidence="1">
    <name type="scientific">Myoviridae sp. ctBrv3</name>
    <dbReference type="NCBI Taxonomy" id="2825047"/>
    <lineage>
        <taxon>Viruses</taxon>
        <taxon>Duplodnaviria</taxon>
        <taxon>Heunggongvirae</taxon>
        <taxon>Uroviricota</taxon>
        <taxon>Caudoviricetes</taxon>
    </lineage>
</organism>
<name>A0A8S5PB52_9CAUD</name>
<accession>A0A8S5PB52</accession>
<sequence length="230" mass="26681">MKEVVLLYNKVQDKIMFLGMNAILKMNVVLYTGGYMDPNKGKKYYYGEVKYTDDEGLNKKKINRNFDAYLTIENIKPTEAGTKENIIIRGAQLELMRLTLLPTLEKIVLQPELFYESRNKKLYLGEAPATTIECGNNKFLLFAPGIHKLYNEDLQPCVDLYLSNETNISSMSFNTVLQFMNFIRTFSIYQYACTMINFLPRPVPGYNMFDMSIPSEAPSYFDTHKNKRMQ</sequence>
<protein>
    <submittedName>
        <fullName evidence="1">Uncharacterized protein</fullName>
    </submittedName>
</protein>
<evidence type="ECO:0000313" key="1">
    <source>
        <dbReference type="EMBL" id="DAE04407.1"/>
    </source>
</evidence>